<dbReference type="Proteomes" id="UP001215598">
    <property type="component" value="Unassembled WGS sequence"/>
</dbReference>
<comment type="caution">
    <text evidence="1">The sequence shown here is derived from an EMBL/GenBank/DDBJ whole genome shotgun (WGS) entry which is preliminary data.</text>
</comment>
<reference evidence="1" key="1">
    <citation type="submission" date="2023-03" db="EMBL/GenBank/DDBJ databases">
        <title>Massive genome expansion in bonnet fungi (Mycena s.s.) driven by repeated elements and novel gene families across ecological guilds.</title>
        <authorList>
            <consortium name="Lawrence Berkeley National Laboratory"/>
            <person name="Harder C.B."/>
            <person name="Miyauchi S."/>
            <person name="Viragh M."/>
            <person name="Kuo A."/>
            <person name="Thoen E."/>
            <person name="Andreopoulos B."/>
            <person name="Lu D."/>
            <person name="Skrede I."/>
            <person name="Drula E."/>
            <person name="Henrissat B."/>
            <person name="Morin E."/>
            <person name="Kohler A."/>
            <person name="Barry K."/>
            <person name="LaButti K."/>
            <person name="Morin E."/>
            <person name="Salamov A."/>
            <person name="Lipzen A."/>
            <person name="Mereny Z."/>
            <person name="Hegedus B."/>
            <person name="Baldrian P."/>
            <person name="Stursova M."/>
            <person name="Weitz H."/>
            <person name="Taylor A."/>
            <person name="Grigoriev I.V."/>
            <person name="Nagy L.G."/>
            <person name="Martin F."/>
            <person name="Kauserud H."/>
        </authorList>
    </citation>
    <scope>NUCLEOTIDE SEQUENCE</scope>
    <source>
        <strain evidence="1">CBHHK182m</strain>
    </source>
</reference>
<dbReference type="EMBL" id="JARKIB010000148">
    <property type="protein sequence ID" value="KAJ7732036.1"/>
    <property type="molecule type" value="Genomic_DNA"/>
</dbReference>
<name>A0AAD7MV66_9AGAR</name>
<evidence type="ECO:0000313" key="2">
    <source>
        <dbReference type="Proteomes" id="UP001215598"/>
    </source>
</evidence>
<evidence type="ECO:0000313" key="1">
    <source>
        <dbReference type="EMBL" id="KAJ7732036.1"/>
    </source>
</evidence>
<protein>
    <submittedName>
        <fullName evidence="1">Uncharacterized protein</fullName>
    </submittedName>
</protein>
<sequence length="161" mass="18210">MPPVELPPTTEPECQPVDVIAQALSVLPCLRCTLIGVMAVGVITLLLRLLSPTRLCATLQETLSTTERIYSASTLAGVLPPSADSRLEMSENLRRLQYQASHIEERRARNSLRPWCALWDLFKGHSFVIARCVWEIKVFKNQIEVLQASRRREMLETPMKP</sequence>
<accession>A0AAD7MV66</accession>
<proteinExistence type="predicted"/>
<dbReference type="AlphaFoldDB" id="A0AAD7MV66"/>
<organism evidence="1 2">
    <name type="scientific">Mycena metata</name>
    <dbReference type="NCBI Taxonomy" id="1033252"/>
    <lineage>
        <taxon>Eukaryota</taxon>
        <taxon>Fungi</taxon>
        <taxon>Dikarya</taxon>
        <taxon>Basidiomycota</taxon>
        <taxon>Agaricomycotina</taxon>
        <taxon>Agaricomycetes</taxon>
        <taxon>Agaricomycetidae</taxon>
        <taxon>Agaricales</taxon>
        <taxon>Marasmiineae</taxon>
        <taxon>Mycenaceae</taxon>
        <taxon>Mycena</taxon>
    </lineage>
</organism>
<keyword evidence="2" id="KW-1185">Reference proteome</keyword>
<gene>
    <name evidence="1" type="ORF">B0H16DRAFT_1582621</name>
</gene>